<accession>A0A2U3LAG8</accession>
<gene>
    <name evidence="5" type="ORF">SBA1_90043</name>
</gene>
<dbReference type="Proteomes" id="UP000238701">
    <property type="component" value="Unassembled WGS sequence"/>
</dbReference>
<dbReference type="Gene3D" id="3.20.20.100">
    <property type="entry name" value="NADP-dependent oxidoreductase domain"/>
    <property type="match status" value="1"/>
</dbReference>
<dbReference type="SUPFAM" id="SSF51430">
    <property type="entry name" value="NAD(P)-linked oxidoreductase"/>
    <property type="match status" value="1"/>
</dbReference>
<dbReference type="InterPro" id="IPR023210">
    <property type="entry name" value="NADP_OxRdtase_dom"/>
</dbReference>
<dbReference type="CDD" id="cd19105">
    <property type="entry name" value="AKR_unchar"/>
    <property type="match status" value="1"/>
</dbReference>
<sequence length="406" mass="44201">MNKQGNWNRREFIVKPILWAGAASVLAKTDLLGASPALETSASPILQRTLGKTGLSLPVVSMGVMNADVPGLLRRAYELGIRHFDTAAGYQNGRNEEMVGQVIKEMGVRDQVVISTKQPSPRRLQNAAEAKMRFVKGVEGSLKRLQMDYVDILYHHSVDSVEDAQAEGPLEALQSLKKDGKTRFIGLSTHKTVDVLSEAIRLGLFDVGLVTLNYTMAHDAGILSTIEKAAKSGMGMVAMKTQAGGTVRPDAKLPKELPAASQTALLKWALNHEFVTTAIPGFSTYEHLEQDFSVARNLAYTREEELFLADKTFADQAEFCQQCGECISGCPRQVDIPVLMRSHMYAVQYRNLGMAREMLASAAPGRGLEACGACESCLATCRNTVQIGRKIAQLKAQPVSLFSGLV</sequence>
<dbReference type="OrthoDB" id="9773828at2"/>
<keyword evidence="1" id="KW-0479">Metal-binding</keyword>
<evidence type="ECO:0000313" key="5">
    <source>
        <dbReference type="EMBL" id="SPF48907.1"/>
    </source>
</evidence>
<dbReference type="InterPro" id="IPR036812">
    <property type="entry name" value="NAD(P)_OxRdtase_dom_sf"/>
</dbReference>
<keyword evidence="3" id="KW-0411">Iron-sulfur</keyword>
<evidence type="ECO:0000256" key="2">
    <source>
        <dbReference type="ARBA" id="ARBA00023004"/>
    </source>
</evidence>
<dbReference type="GO" id="GO:0046872">
    <property type="term" value="F:metal ion binding"/>
    <property type="evidence" value="ECO:0007669"/>
    <property type="project" value="UniProtKB-KW"/>
</dbReference>
<feature type="domain" description="4Fe-4S ferredoxin-type" evidence="4">
    <location>
        <begin position="310"/>
        <end position="334"/>
    </location>
</feature>
<dbReference type="AlphaFoldDB" id="A0A2U3LAG8"/>
<dbReference type="InterPro" id="IPR009051">
    <property type="entry name" value="Helical_ferredxn"/>
</dbReference>
<dbReference type="PRINTS" id="PR00069">
    <property type="entry name" value="ALDKETRDTASE"/>
</dbReference>
<reference evidence="6" key="1">
    <citation type="submission" date="2018-02" db="EMBL/GenBank/DDBJ databases">
        <authorList>
            <person name="Hausmann B."/>
        </authorList>
    </citation>
    <scope>NUCLEOTIDE SEQUENCE [LARGE SCALE GENOMIC DNA]</scope>
    <source>
        <strain evidence="6">Peat soil MAG SbA1</strain>
    </source>
</reference>
<dbReference type="SUPFAM" id="SSF46548">
    <property type="entry name" value="alpha-helical ferredoxin"/>
    <property type="match status" value="1"/>
</dbReference>
<keyword evidence="2" id="KW-0408">Iron</keyword>
<evidence type="ECO:0000256" key="3">
    <source>
        <dbReference type="ARBA" id="ARBA00023014"/>
    </source>
</evidence>
<dbReference type="GO" id="GO:0051536">
    <property type="term" value="F:iron-sulfur cluster binding"/>
    <property type="evidence" value="ECO:0007669"/>
    <property type="project" value="UniProtKB-KW"/>
</dbReference>
<proteinExistence type="predicted"/>
<name>A0A2U3LAG8_9BACT</name>
<protein>
    <recommendedName>
        <fullName evidence="4">4Fe-4S ferredoxin-type domain-containing protein</fullName>
    </recommendedName>
</protein>
<dbReference type="PANTHER" id="PTHR43312:SF1">
    <property type="entry name" value="NADP-DEPENDENT OXIDOREDUCTASE DOMAIN-CONTAINING PROTEIN"/>
    <property type="match status" value="1"/>
</dbReference>
<dbReference type="InterPro" id="IPR020471">
    <property type="entry name" value="AKR"/>
</dbReference>
<dbReference type="Pfam" id="PF00248">
    <property type="entry name" value="Aldo_ket_red"/>
    <property type="match status" value="1"/>
</dbReference>
<dbReference type="GO" id="GO:0016491">
    <property type="term" value="F:oxidoreductase activity"/>
    <property type="evidence" value="ECO:0007669"/>
    <property type="project" value="InterPro"/>
</dbReference>
<dbReference type="InterPro" id="IPR017896">
    <property type="entry name" value="4Fe4S_Fe-S-bd"/>
</dbReference>
<dbReference type="PROSITE" id="PS51379">
    <property type="entry name" value="4FE4S_FER_2"/>
    <property type="match status" value="1"/>
</dbReference>
<evidence type="ECO:0000313" key="6">
    <source>
        <dbReference type="Proteomes" id="UP000238701"/>
    </source>
</evidence>
<evidence type="ECO:0000259" key="4">
    <source>
        <dbReference type="PROSITE" id="PS51379"/>
    </source>
</evidence>
<dbReference type="EMBL" id="OMOD01000188">
    <property type="protein sequence ID" value="SPF48907.1"/>
    <property type="molecule type" value="Genomic_DNA"/>
</dbReference>
<dbReference type="InterPro" id="IPR017900">
    <property type="entry name" value="4Fe4S_Fe_S_CS"/>
</dbReference>
<dbReference type="InterPro" id="IPR053135">
    <property type="entry name" value="AKR2_Oxidoreductase"/>
</dbReference>
<dbReference type="PROSITE" id="PS00198">
    <property type="entry name" value="4FE4S_FER_1"/>
    <property type="match status" value="1"/>
</dbReference>
<dbReference type="Gene3D" id="1.10.1060.10">
    <property type="entry name" value="Alpha-helical ferredoxin"/>
    <property type="match status" value="1"/>
</dbReference>
<organism evidence="5 6">
    <name type="scientific">Candidatus Sulfotelmatobacter kueseliae</name>
    <dbReference type="NCBI Taxonomy" id="2042962"/>
    <lineage>
        <taxon>Bacteria</taxon>
        <taxon>Pseudomonadati</taxon>
        <taxon>Acidobacteriota</taxon>
        <taxon>Terriglobia</taxon>
        <taxon>Terriglobales</taxon>
        <taxon>Candidatus Korobacteraceae</taxon>
        <taxon>Candidatus Sulfotelmatobacter</taxon>
    </lineage>
</organism>
<evidence type="ECO:0000256" key="1">
    <source>
        <dbReference type="ARBA" id="ARBA00022723"/>
    </source>
</evidence>
<dbReference type="PANTHER" id="PTHR43312">
    <property type="entry name" value="D-THREO-ALDOSE 1-DEHYDROGENASE"/>
    <property type="match status" value="1"/>
</dbReference>